<comment type="caution">
    <text evidence="1">The sequence shown here is derived from an EMBL/GenBank/DDBJ whole genome shotgun (WGS) entry which is preliminary data.</text>
</comment>
<dbReference type="Proteomes" id="UP000253209">
    <property type="component" value="Unassembled WGS sequence"/>
</dbReference>
<protein>
    <recommendedName>
        <fullName evidence="3">Lipoprotein</fullName>
    </recommendedName>
</protein>
<accession>A0A367GLC5</accession>
<organism evidence="1 2">
    <name type="scientific">Mucilaginibacter hurinus</name>
    <dbReference type="NCBI Taxonomy" id="2201324"/>
    <lineage>
        <taxon>Bacteria</taxon>
        <taxon>Pseudomonadati</taxon>
        <taxon>Bacteroidota</taxon>
        <taxon>Sphingobacteriia</taxon>
        <taxon>Sphingobacteriales</taxon>
        <taxon>Sphingobacteriaceae</taxon>
        <taxon>Mucilaginibacter</taxon>
    </lineage>
</organism>
<evidence type="ECO:0008006" key="3">
    <source>
        <dbReference type="Google" id="ProtNLM"/>
    </source>
</evidence>
<reference evidence="1 2" key="1">
    <citation type="submission" date="2018-05" db="EMBL/GenBank/DDBJ databases">
        <title>Mucilaginibacter hurinus sp. nov., isolated from briquette warehouse soil.</title>
        <authorList>
            <person name="Choi L."/>
        </authorList>
    </citation>
    <scope>NUCLEOTIDE SEQUENCE [LARGE SCALE GENOMIC DNA]</scope>
    <source>
        <strain evidence="1 2">ZR32</strain>
    </source>
</reference>
<dbReference type="EMBL" id="QGDC01000007">
    <property type="protein sequence ID" value="RCH54277.1"/>
    <property type="molecule type" value="Genomic_DNA"/>
</dbReference>
<keyword evidence="2" id="KW-1185">Reference proteome</keyword>
<dbReference type="PROSITE" id="PS51257">
    <property type="entry name" value="PROKAR_LIPOPROTEIN"/>
    <property type="match status" value="1"/>
</dbReference>
<name>A0A367GLC5_9SPHI</name>
<evidence type="ECO:0000313" key="1">
    <source>
        <dbReference type="EMBL" id="RCH54277.1"/>
    </source>
</evidence>
<dbReference type="RefSeq" id="WP_114005788.1">
    <property type="nucleotide sequence ID" value="NZ_QGDC01000007.1"/>
</dbReference>
<gene>
    <name evidence="1" type="ORF">DJ568_13350</name>
</gene>
<evidence type="ECO:0000313" key="2">
    <source>
        <dbReference type="Proteomes" id="UP000253209"/>
    </source>
</evidence>
<dbReference type="AlphaFoldDB" id="A0A367GLC5"/>
<sequence length="173" mass="20169">MKTFTFISSICLFAAFTSSCKNDVVSQKLYYGTYESSNKCVKEYVEVLNDGRYRYKFMQDDKPVFTYEDTYQLEVDSTTSKHNVYIVFNNWKKAFNLNYKANLLSNCRGASLDKNIINQGDAVYFQLQNEDGNFFGNSKELVIQRHPDYAQFNFKKVKNEVADSEARSSYHMP</sequence>
<proteinExistence type="predicted"/>